<evidence type="ECO:0000256" key="1">
    <source>
        <dbReference type="ARBA" id="ARBA00007525"/>
    </source>
</evidence>
<keyword evidence="4" id="KW-0732">Signal</keyword>
<feature type="compositionally biased region" description="Polar residues" evidence="3">
    <location>
        <begin position="174"/>
        <end position="191"/>
    </location>
</feature>
<dbReference type="GO" id="GO:0015630">
    <property type="term" value="C:microtubule cytoskeleton"/>
    <property type="evidence" value="ECO:0007669"/>
    <property type="project" value="TreeGrafter"/>
</dbReference>
<evidence type="ECO:0000256" key="4">
    <source>
        <dbReference type="SAM" id="SignalP"/>
    </source>
</evidence>
<feature type="signal peptide" evidence="4">
    <location>
        <begin position="1"/>
        <end position="17"/>
    </location>
</feature>
<dbReference type="InterPro" id="IPR051483">
    <property type="entry name" value="MAP7_domain-containing"/>
</dbReference>
<keyword evidence="2" id="KW-0175">Coiled coil</keyword>
<comment type="similarity">
    <text evidence="1">Belongs to the MAP7 family.</text>
</comment>
<dbReference type="GO" id="GO:0000226">
    <property type="term" value="P:microtubule cytoskeleton organization"/>
    <property type="evidence" value="ECO:0007669"/>
    <property type="project" value="TreeGrafter"/>
</dbReference>
<dbReference type="PANTHER" id="PTHR15073:SF4">
    <property type="entry name" value="ENSCONSIN"/>
    <property type="match status" value="1"/>
</dbReference>
<feature type="compositionally biased region" description="Basic and acidic residues" evidence="3">
    <location>
        <begin position="201"/>
        <end position="230"/>
    </location>
</feature>
<evidence type="ECO:0000313" key="5">
    <source>
        <dbReference type="Ensembl" id="ENSPCEP00000026093.1"/>
    </source>
</evidence>
<dbReference type="Proteomes" id="UP000694393">
    <property type="component" value="Unplaced"/>
</dbReference>
<keyword evidence="6" id="KW-1185">Reference proteome</keyword>
<protein>
    <submittedName>
        <fullName evidence="5">Microtubule associated protein 7</fullName>
    </submittedName>
</protein>
<evidence type="ECO:0000313" key="6">
    <source>
        <dbReference type="Proteomes" id="UP000694393"/>
    </source>
</evidence>
<feature type="region of interest" description="Disordered" evidence="3">
    <location>
        <begin position="169"/>
        <end position="237"/>
    </location>
</feature>
<feature type="compositionally biased region" description="Polar residues" evidence="3">
    <location>
        <begin position="385"/>
        <end position="396"/>
    </location>
</feature>
<proteinExistence type="inferred from homology"/>
<accession>A0A8C8SWY0</accession>
<dbReference type="PANTHER" id="PTHR15073">
    <property type="entry name" value="MICROTUBULE-ASSOCIATED PROTEIN"/>
    <property type="match status" value="1"/>
</dbReference>
<reference evidence="5" key="2">
    <citation type="submission" date="2025-09" db="UniProtKB">
        <authorList>
            <consortium name="Ensembl"/>
        </authorList>
    </citation>
    <scope>IDENTIFICATION</scope>
</reference>
<feature type="compositionally biased region" description="Gly residues" evidence="3">
    <location>
        <begin position="362"/>
        <end position="373"/>
    </location>
</feature>
<name>A0A8C8SWY0_9SAUR</name>
<evidence type="ECO:0000256" key="2">
    <source>
        <dbReference type="ARBA" id="ARBA00023054"/>
    </source>
</evidence>
<feature type="chain" id="PRO_5034154289" evidence="4">
    <location>
        <begin position="18"/>
        <end position="430"/>
    </location>
</feature>
<reference evidence="5" key="1">
    <citation type="submission" date="2025-08" db="UniProtKB">
        <authorList>
            <consortium name="Ensembl"/>
        </authorList>
    </citation>
    <scope>IDENTIFICATION</scope>
</reference>
<dbReference type="AlphaFoldDB" id="A0A8C8SWY0"/>
<dbReference type="Ensembl" id="ENSPCET00000026959.1">
    <property type="protein sequence ID" value="ENSPCEP00000026093.1"/>
    <property type="gene ID" value="ENSPCEG00000019526.1"/>
</dbReference>
<feature type="region of interest" description="Disordered" evidence="3">
    <location>
        <begin position="341"/>
        <end position="430"/>
    </location>
</feature>
<evidence type="ECO:0000256" key="3">
    <source>
        <dbReference type="SAM" id="MobiDB-lite"/>
    </source>
</evidence>
<sequence>MLGRVALLHVGCQLALSPFVLDPDRRSVSTVNLSKHVDPVINKRLSSSSATLLNSPDRARRLQLSPWESNIVSRLLTPTHSFLARSKSTAALSGDAASCSPISPLSYKAMNCRNPADRAKFFVTTTGYRRTTHSAGVSMLSYMKSTICKPKNIFVRRCRWHASKSLPFLPGTPKQITSPPGSSKVSSTQARPPSPGNIRPIKKELKPNSEKKGSEKEPAKAAEEQKEEGKAISAGAGEPAIKEGVSVKLEPPQGKDHDISLRDVSGGPSLFLLLPYPVYYIFIIRPVPGGGGGRKGRSSWAPRLREPRLDLLIAGQCGACSAAPPWPHSSLLPTAFGRERKTAGRAGSTKPGLWASPPCPWGGAGRPRGGAGGRRPAACSRGQLPASSLSLPTQAGSLGGWSVPPPLQHGEVGPCLGQLAWGPAPPTGQR</sequence>
<organism evidence="5 6">
    <name type="scientific">Pelusios castaneus</name>
    <name type="common">West African mud turtle</name>
    <dbReference type="NCBI Taxonomy" id="367368"/>
    <lineage>
        <taxon>Eukaryota</taxon>
        <taxon>Metazoa</taxon>
        <taxon>Chordata</taxon>
        <taxon>Craniata</taxon>
        <taxon>Vertebrata</taxon>
        <taxon>Euteleostomi</taxon>
        <taxon>Archelosauria</taxon>
        <taxon>Testudinata</taxon>
        <taxon>Testudines</taxon>
        <taxon>Pleurodira</taxon>
        <taxon>Pelomedusidae</taxon>
        <taxon>Pelusios</taxon>
    </lineage>
</organism>